<feature type="compositionally biased region" description="Low complexity" evidence="1">
    <location>
        <begin position="77"/>
        <end position="93"/>
    </location>
</feature>
<accession>A0A6A6IKE0</accession>
<dbReference type="Proteomes" id="UP000800094">
    <property type="component" value="Unassembled WGS sequence"/>
</dbReference>
<sequence>MVSIAGVLVAVGCGAIVIWFCFSGSGQNTAQRDRHLLLQQHHHHQHAQSDNNNANPEDDEPNVDIPNDDTNSPLSGDDIPIDSASDATDAPSSAQPPRPSSQRSISPQPLLPKMFPTLRPTPIHHPASTDETPQAHNGHDEDLGGSRSPSPSPTEDDWENVSWPGSEDENATGEEAHGQGKVQGEKKKGFWGRGN</sequence>
<evidence type="ECO:0000313" key="2">
    <source>
        <dbReference type="EMBL" id="KAF2250548.1"/>
    </source>
</evidence>
<feature type="compositionally biased region" description="Low complexity" evidence="1">
    <location>
        <begin position="100"/>
        <end position="112"/>
    </location>
</feature>
<gene>
    <name evidence="2" type="ORF">BU26DRAFT_265599</name>
</gene>
<organism evidence="2 3">
    <name type="scientific">Trematosphaeria pertusa</name>
    <dbReference type="NCBI Taxonomy" id="390896"/>
    <lineage>
        <taxon>Eukaryota</taxon>
        <taxon>Fungi</taxon>
        <taxon>Dikarya</taxon>
        <taxon>Ascomycota</taxon>
        <taxon>Pezizomycotina</taxon>
        <taxon>Dothideomycetes</taxon>
        <taxon>Pleosporomycetidae</taxon>
        <taxon>Pleosporales</taxon>
        <taxon>Massarineae</taxon>
        <taxon>Trematosphaeriaceae</taxon>
        <taxon>Trematosphaeria</taxon>
    </lineage>
</organism>
<keyword evidence="3" id="KW-1185">Reference proteome</keyword>
<feature type="region of interest" description="Disordered" evidence="1">
    <location>
        <begin position="39"/>
        <end position="195"/>
    </location>
</feature>
<evidence type="ECO:0000256" key="1">
    <source>
        <dbReference type="SAM" id="MobiDB-lite"/>
    </source>
</evidence>
<dbReference type="EMBL" id="ML987193">
    <property type="protein sequence ID" value="KAF2250548.1"/>
    <property type="molecule type" value="Genomic_DNA"/>
</dbReference>
<dbReference type="AlphaFoldDB" id="A0A6A6IKE0"/>
<proteinExistence type="predicted"/>
<dbReference type="RefSeq" id="XP_033685552.1">
    <property type="nucleotide sequence ID" value="XM_033821307.1"/>
</dbReference>
<reference evidence="2" key="1">
    <citation type="journal article" date="2020" name="Stud. Mycol.">
        <title>101 Dothideomycetes genomes: a test case for predicting lifestyles and emergence of pathogens.</title>
        <authorList>
            <person name="Haridas S."/>
            <person name="Albert R."/>
            <person name="Binder M."/>
            <person name="Bloem J."/>
            <person name="Labutti K."/>
            <person name="Salamov A."/>
            <person name="Andreopoulos B."/>
            <person name="Baker S."/>
            <person name="Barry K."/>
            <person name="Bills G."/>
            <person name="Bluhm B."/>
            <person name="Cannon C."/>
            <person name="Castanera R."/>
            <person name="Culley D."/>
            <person name="Daum C."/>
            <person name="Ezra D."/>
            <person name="Gonzalez J."/>
            <person name="Henrissat B."/>
            <person name="Kuo A."/>
            <person name="Liang C."/>
            <person name="Lipzen A."/>
            <person name="Lutzoni F."/>
            <person name="Magnuson J."/>
            <person name="Mondo S."/>
            <person name="Nolan M."/>
            <person name="Ohm R."/>
            <person name="Pangilinan J."/>
            <person name="Park H.-J."/>
            <person name="Ramirez L."/>
            <person name="Alfaro M."/>
            <person name="Sun H."/>
            <person name="Tritt A."/>
            <person name="Yoshinaga Y."/>
            <person name="Zwiers L.-H."/>
            <person name="Turgeon B."/>
            <person name="Goodwin S."/>
            <person name="Spatafora J."/>
            <person name="Crous P."/>
            <person name="Grigoriev I."/>
        </authorList>
    </citation>
    <scope>NUCLEOTIDE SEQUENCE</scope>
    <source>
        <strain evidence="2">CBS 122368</strain>
    </source>
</reference>
<dbReference type="GeneID" id="54574637"/>
<protein>
    <submittedName>
        <fullName evidence="2">Uncharacterized protein</fullName>
    </submittedName>
</protein>
<name>A0A6A6IKE0_9PLEO</name>
<feature type="compositionally biased region" description="Basic and acidic residues" evidence="1">
    <location>
        <begin position="174"/>
        <end position="188"/>
    </location>
</feature>
<evidence type="ECO:0000313" key="3">
    <source>
        <dbReference type="Proteomes" id="UP000800094"/>
    </source>
</evidence>